<dbReference type="InterPro" id="IPR002650">
    <property type="entry name" value="Sulphate_adenylyltransferase"/>
</dbReference>
<evidence type="ECO:0000256" key="3">
    <source>
        <dbReference type="ARBA" id="ARBA00022695"/>
    </source>
</evidence>
<dbReference type="HAMAP" id="MF_00066">
    <property type="entry name" value="Sulf_adenylyltr"/>
    <property type="match status" value="1"/>
</dbReference>
<evidence type="ECO:0000259" key="9">
    <source>
        <dbReference type="Pfam" id="PF01747"/>
    </source>
</evidence>
<comment type="catalytic activity">
    <reaction evidence="7 8">
        <text>sulfate + ATP + H(+) = adenosine 5'-phosphosulfate + diphosphate</text>
        <dbReference type="Rhea" id="RHEA:18133"/>
        <dbReference type="ChEBI" id="CHEBI:15378"/>
        <dbReference type="ChEBI" id="CHEBI:16189"/>
        <dbReference type="ChEBI" id="CHEBI:30616"/>
        <dbReference type="ChEBI" id="CHEBI:33019"/>
        <dbReference type="ChEBI" id="CHEBI:58243"/>
        <dbReference type="EC" id="2.7.7.4"/>
    </reaction>
</comment>
<gene>
    <name evidence="8 11" type="primary">sat</name>
    <name evidence="11" type="ORF">LC586_22600</name>
</gene>
<evidence type="ECO:0000256" key="4">
    <source>
        <dbReference type="ARBA" id="ARBA00022741"/>
    </source>
</evidence>
<dbReference type="EMBL" id="JAIVFQ010000039">
    <property type="protein sequence ID" value="MCC5601916.1"/>
    <property type="molecule type" value="Genomic_DNA"/>
</dbReference>
<proteinExistence type="inferred from homology"/>
<dbReference type="Pfam" id="PF14306">
    <property type="entry name" value="PUA_2"/>
    <property type="match status" value="1"/>
</dbReference>
<keyword evidence="3 8" id="KW-0548">Nucleotidyltransferase</keyword>
<dbReference type="NCBIfam" id="NF003166">
    <property type="entry name" value="PRK04149.1"/>
    <property type="match status" value="1"/>
</dbReference>
<dbReference type="PANTHER" id="PTHR43509:SF1">
    <property type="entry name" value="SULFATE ADENYLYLTRANSFERASE"/>
    <property type="match status" value="1"/>
</dbReference>
<dbReference type="InterPro" id="IPR024951">
    <property type="entry name" value="Sulfurylase_cat_dom"/>
</dbReference>
<dbReference type="Pfam" id="PF01747">
    <property type="entry name" value="ATP-sulfurylase"/>
    <property type="match status" value="1"/>
</dbReference>
<keyword evidence="4 8" id="KW-0547">Nucleotide-binding</keyword>
<evidence type="ECO:0000313" key="11">
    <source>
        <dbReference type="EMBL" id="MCC5601916.1"/>
    </source>
</evidence>
<dbReference type="Gene3D" id="3.40.50.620">
    <property type="entry name" value="HUPs"/>
    <property type="match status" value="1"/>
</dbReference>
<dbReference type="SUPFAM" id="SSF88697">
    <property type="entry name" value="PUA domain-like"/>
    <property type="match status" value="1"/>
</dbReference>
<sequence>MNKTLIEPHGGKLVDCYLYGKEGEIALENAHSLPRLILSDRNLADLECIVTGVYSPLDGFVGEQEYHTIVKDMRLSSGLAWSIPVTLQIPESIADNYKLDNEIALSHSNGEILAVMIITSKFKPDQDFEAEKIYLTSEDSHPGVQALRAEGKVYLGGSIKLVNSIPHKEFLDYRLTPKTTRYQFQKRQWNTIAAFQTRNPIHRAHEYITKIALEIIDGLFINPLVGTTKSDDIPASVRMQCYEVLMSKYYPQNRVLLGVFPAAMRYAGPREAIMHAIARQNYGCTHFIVGRDHAGVGSYYGTYDAQYIFSEFTSEELRITPLNFEHAFYCTRTQSMATAKTSPSNSEERIHLSGTKVREMLKNGKTPPPEFSRPEVAEILVKHMSEAKA</sequence>
<comment type="caution">
    <text evidence="11">The sequence shown here is derived from an EMBL/GenBank/DDBJ whole genome shotgun (WGS) entry which is preliminary data.</text>
</comment>
<dbReference type="CDD" id="cd00517">
    <property type="entry name" value="ATPS"/>
    <property type="match status" value="1"/>
</dbReference>
<comment type="similarity">
    <text evidence="6 8">Belongs to the sulfate adenylyltransferase family.</text>
</comment>
<accession>A0ABS8IDF4</accession>
<organism evidence="11 12">
    <name type="scientific">Nostoc favosum CHAB5714</name>
    <dbReference type="NCBI Taxonomy" id="2780399"/>
    <lineage>
        <taxon>Bacteria</taxon>
        <taxon>Bacillati</taxon>
        <taxon>Cyanobacteriota</taxon>
        <taxon>Cyanophyceae</taxon>
        <taxon>Nostocales</taxon>
        <taxon>Nostocaceae</taxon>
        <taxon>Nostoc</taxon>
        <taxon>Nostoc favosum</taxon>
    </lineage>
</organism>
<dbReference type="Gene3D" id="3.10.400.10">
    <property type="entry name" value="Sulfate adenylyltransferase"/>
    <property type="match status" value="1"/>
</dbReference>
<dbReference type="SUPFAM" id="SSF52374">
    <property type="entry name" value="Nucleotidylyl transferase"/>
    <property type="match status" value="1"/>
</dbReference>
<feature type="domain" description="Sulphate adenylyltransferase catalytic" evidence="9">
    <location>
        <begin position="172"/>
        <end position="382"/>
    </location>
</feature>
<keyword evidence="5 8" id="KW-0067">ATP-binding</keyword>
<dbReference type="NCBIfam" id="TIGR00339">
    <property type="entry name" value="sopT"/>
    <property type="match status" value="1"/>
</dbReference>
<dbReference type="InterPro" id="IPR025980">
    <property type="entry name" value="ATP-Sase_PUA-like_dom"/>
</dbReference>
<dbReference type="PANTHER" id="PTHR43509">
    <property type="match status" value="1"/>
</dbReference>
<evidence type="ECO:0000256" key="6">
    <source>
        <dbReference type="ARBA" id="ARBA00037980"/>
    </source>
</evidence>
<dbReference type="InterPro" id="IPR014729">
    <property type="entry name" value="Rossmann-like_a/b/a_fold"/>
</dbReference>
<dbReference type="GO" id="GO:0004781">
    <property type="term" value="F:sulfate adenylyltransferase (ATP) activity"/>
    <property type="evidence" value="ECO:0007669"/>
    <property type="project" value="UniProtKB-EC"/>
</dbReference>
<evidence type="ECO:0000256" key="8">
    <source>
        <dbReference type="HAMAP-Rule" id="MF_00066"/>
    </source>
</evidence>
<keyword evidence="12" id="KW-1185">Reference proteome</keyword>
<evidence type="ECO:0000256" key="1">
    <source>
        <dbReference type="ARBA" id="ARBA00005048"/>
    </source>
</evidence>
<evidence type="ECO:0000256" key="5">
    <source>
        <dbReference type="ARBA" id="ARBA00022840"/>
    </source>
</evidence>
<reference evidence="11 12" key="1">
    <citation type="journal article" date="2021" name="Microorganisms">
        <title>Genome Evolution of Filamentous Cyanobacterium Nostoc Species: From Facultative Symbiosis to Free Living.</title>
        <authorList>
            <person name="Huo D."/>
            <person name="Li H."/>
            <person name="Cai F."/>
            <person name="Guo X."/>
            <person name="Qiao Z."/>
            <person name="Wang W."/>
            <person name="Yu G."/>
            <person name="Li R."/>
        </authorList>
    </citation>
    <scope>NUCLEOTIDE SEQUENCE [LARGE SCALE GENOMIC DNA]</scope>
    <source>
        <strain evidence="11 12">CHAB 5714</strain>
    </source>
</reference>
<name>A0ABS8IDF4_9NOSO</name>
<dbReference type="InterPro" id="IPR020792">
    <property type="entry name" value="SO4_adenylyltransferase_pro"/>
</dbReference>
<evidence type="ECO:0000256" key="7">
    <source>
        <dbReference type="ARBA" id="ARBA00049370"/>
    </source>
</evidence>
<dbReference type="Proteomes" id="UP001199525">
    <property type="component" value="Unassembled WGS sequence"/>
</dbReference>
<dbReference type="EC" id="2.7.7.4" evidence="8"/>
<comment type="pathway">
    <text evidence="1 8">Sulfur metabolism; hydrogen sulfide biosynthesis; sulfite from sulfate: step 1/3.</text>
</comment>
<evidence type="ECO:0000313" key="12">
    <source>
        <dbReference type="Proteomes" id="UP001199525"/>
    </source>
</evidence>
<keyword evidence="2 8" id="KW-0808">Transferase</keyword>
<evidence type="ECO:0000259" key="10">
    <source>
        <dbReference type="Pfam" id="PF14306"/>
    </source>
</evidence>
<dbReference type="InterPro" id="IPR015947">
    <property type="entry name" value="PUA-like_sf"/>
</dbReference>
<evidence type="ECO:0000256" key="2">
    <source>
        <dbReference type="ARBA" id="ARBA00022679"/>
    </source>
</evidence>
<protein>
    <recommendedName>
        <fullName evidence="8">Sulfate adenylyltransferase</fullName>
        <ecNumber evidence="8">2.7.7.4</ecNumber>
    </recommendedName>
    <alternativeName>
        <fullName evidence="8">ATP-sulfurylase</fullName>
    </alternativeName>
    <alternativeName>
        <fullName evidence="8">Sulfate adenylate transferase</fullName>
        <shortName evidence="8">SAT</shortName>
    </alternativeName>
</protein>
<feature type="domain" description="ATP-sulfurylase PUA-like" evidence="10">
    <location>
        <begin position="6"/>
        <end position="163"/>
    </location>
</feature>